<reference evidence="2 3" key="1">
    <citation type="submission" date="2016-04" db="EMBL/GenBank/DDBJ databases">
        <title>Draft genome sequence of freshwater magnetotactic bacteria Magnetospirillum marisnigri SP-1 and Magnetospirillum moscoviense BB-1.</title>
        <authorList>
            <person name="Koziaeva V."/>
            <person name="Dziuba M.V."/>
            <person name="Ivanov T.M."/>
            <person name="Kuznetsov B."/>
            <person name="Grouzdev D.S."/>
        </authorList>
    </citation>
    <scope>NUCLEOTIDE SEQUENCE [LARGE SCALE GENOMIC DNA]</scope>
    <source>
        <strain evidence="2 3">SP-1</strain>
    </source>
</reference>
<accession>A0A178MSS3</accession>
<dbReference type="Proteomes" id="UP000078428">
    <property type="component" value="Unassembled WGS sequence"/>
</dbReference>
<gene>
    <name evidence="2" type="ORF">A6A04_15835</name>
</gene>
<dbReference type="SUPFAM" id="SSF51269">
    <property type="entry name" value="AFP III-like domain"/>
    <property type="match status" value="1"/>
</dbReference>
<keyword evidence="3" id="KW-1185">Reference proteome</keyword>
<dbReference type="InterPro" id="IPR013132">
    <property type="entry name" value="PseI/NeuA/B-like_N"/>
</dbReference>
<dbReference type="Gene3D" id="3.20.20.70">
    <property type="entry name" value="Aldolase class I"/>
    <property type="match status" value="1"/>
</dbReference>
<dbReference type="GO" id="GO:0047444">
    <property type="term" value="F:N-acylneuraminate-9-phosphate synthase activity"/>
    <property type="evidence" value="ECO:0007669"/>
    <property type="project" value="TreeGrafter"/>
</dbReference>
<dbReference type="SMART" id="SM00858">
    <property type="entry name" value="SAF"/>
    <property type="match status" value="1"/>
</dbReference>
<feature type="domain" description="AFP-like" evidence="1">
    <location>
        <begin position="280"/>
        <end position="337"/>
    </location>
</feature>
<dbReference type="InterPro" id="IPR057736">
    <property type="entry name" value="SAF_PseI/NeuA/NeuB"/>
</dbReference>
<dbReference type="Gene3D" id="3.90.1210.10">
    <property type="entry name" value="Antifreeze-like/N-acetylneuraminic acid synthase C-terminal domain"/>
    <property type="match status" value="1"/>
</dbReference>
<evidence type="ECO:0000259" key="1">
    <source>
        <dbReference type="PROSITE" id="PS50844"/>
    </source>
</evidence>
<dbReference type="GO" id="GO:0016051">
    <property type="term" value="P:carbohydrate biosynthetic process"/>
    <property type="evidence" value="ECO:0007669"/>
    <property type="project" value="InterPro"/>
</dbReference>
<dbReference type="InterPro" id="IPR013974">
    <property type="entry name" value="SAF"/>
</dbReference>
<dbReference type="PROSITE" id="PS50844">
    <property type="entry name" value="AFP_LIKE"/>
    <property type="match status" value="1"/>
</dbReference>
<organism evidence="2 3">
    <name type="scientific">Paramagnetospirillum marisnigri</name>
    <dbReference type="NCBI Taxonomy" id="1285242"/>
    <lineage>
        <taxon>Bacteria</taxon>
        <taxon>Pseudomonadati</taxon>
        <taxon>Pseudomonadota</taxon>
        <taxon>Alphaproteobacteria</taxon>
        <taxon>Rhodospirillales</taxon>
        <taxon>Magnetospirillaceae</taxon>
        <taxon>Paramagnetospirillum</taxon>
    </lineage>
</organism>
<dbReference type="AlphaFoldDB" id="A0A178MSS3"/>
<evidence type="ECO:0000313" key="3">
    <source>
        <dbReference type="Proteomes" id="UP000078428"/>
    </source>
</evidence>
<comment type="caution">
    <text evidence="2">The sequence shown here is derived from an EMBL/GenBank/DDBJ whole genome shotgun (WGS) entry which is preliminary data.</text>
</comment>
<sequence>MQLFGKSTDTDVIVIAEIGVNHEGDPEAARRLIHLAAEAGADAVKLQVYTADAFITAEDKERFARVSRFGLSPIVVRQLAAEAKAAGIRLFSTPVSHDVVPLLDELFEAFKIASGDIDFQPVIRAAARTGKPVLLSTGCADLHDIDRAVGWLRDEMSAAALTERVVLMQCVSAYPTPAEEANARAVPFLAERYGLATGFSNHVIGPEACFAAVALGASVVEVHVTDQREGRDFRDHQLSFLPGELAALIATMGRIRASLGEFGKTIQPSEAPARAAIRKGLVAARPLEAGAVLTEEDMGYARPTTHFPAARRDELLGRRLIRSLAKGASFRPTDFVE</sequence>
<dbReference type="InterPro" id="IPR006190">
    <property type="entry name" value="SAF_AFP_Neu5Ac"/>
</dbReference>
<dbReference type="PANTHER" id="PTHR42966:SF1">
    <property type="entry name" value="SIALIC ACID SYNTHASE"/>
    <property type="match status" value="1"/>
</dbReference>
<dbReference type="EMBL" id="LWQT01000043">
    <property type="protein sequence ID" value="OAN52767.1"/>
    <property type="molecule type" value="Genomic_DNA"/>
</dbReference>
<name>A0A178MSS3_9PROT</name>
<protein>
    <recommendedName>
        <fullName evidence="1">AFP-like domain-containing protein</fullName>
    </recommendedName>
</protein>
<dbReference type="STRING" id="1285242.A6A04_15835"/>
<dbReference type="SUPFAM" id="SSF51569">
    <property type="entry name" value="Aldolase"/>
    <property type="match status" value="1"/>
</dbReference>
<dbReference type="RefSeq" id="WP_068490851.1">
    <property type="nucleotide sequence ID" value="NZ_LWQT01000043.1"/>
</dbReference>
<dbReference type="InterPro" id="IPR036732">
    <property type="entry name" value="AFP_Neu5c_C_sf"/>
</dbReference>
<dbReference type="PANTHER" id="PTHR42966">
    <property type="entry name" value="N-ACETYLNEURAMINATE SYNTHASE"/>
    <property type="match status" value="1"/>
</dbReference>
<dbReference type="OrthoDB" id="9781701at2"/>
<proteinExistence type="predicted"/>
<dbReference type="InterPro" id="IPR051690">
    <property type="entry name" value="PseI-like"/>
</dbReference>
<evidence type="ECO:0000313" key="2">
    <source>
        <dbReference type="EMBL" id="OAN52767.1"/>
    </source>
</evidence>
<dbReference type="Pfam" id="PF03102">
    <property type="entry name" value="NeuB"/>
    <property type="match status" value="1"/>
</dbReference>
<dbReference type="InterPro" id="IPR013785">
    <property type="entry name" value="Aldolase_TIM"/>
</dbReference>
<dbReference type="Pfam" id="PF08666">
    <property type="entry name" value="SAF"/>
    <property type="match status" value="1"/>
</dbReference>
<dbReference type="CDD" id="cd11615">
    <property type="entry name" value="SAF_NeuB_like"/>
    <property type="match status" value="1"/>
</dbReference>